<comment type="caution">
    <text evidence="3">The sequence shown here is derived from an EMBL/GenBank/DDBJ whole genome shotgun (WGS) entry which is preliminary data.</text>
</comment>
<dbReference type="InterPro" id="IPR029058">
    <property type="entry name" value="AB_hydrolase_fold"/>
</dbReference>
<dbReference type="AlphaFoldDB" id="A0A401UEB3"/>
<sequence>MTFYKKPEKIISSFFEEPINRKYLLSENKRWLIILEGIKFSRIEDISQPKVGLAGIEIQTKTFTRYKSTFFSNIKLIEVDSRKEFIINNLPNRIKINNVSFSPDSSKIAFQQNEPDKSILWLISINELNAYQASEYPLHTIFNNGYTWVNQNMIIYLTPLNFGKEPQNKNLIPNGPLEYNSIEGFDIRKSNKDFLKNENDEFLFEFYGMSQMMKLIDSSTSIRIYPPSIISSFSVSPDNNYILIKSLYKPFSYTTNFELFPSKIEIIDQLGKLVCELHKSKAYNKVKISYSSTTYEPRDHGWRSDKPATIFWIRAKDSNNQDLQTIDQDHIFNLDAPFNTEAEKIASLPLRFGGIYWGNQDISIVYEWWWETKKLQIYHLNPQTGDKKTMDFIRPFENSTIELGKPLTIQNNLGQKVLLFDEDNFVYFICKTVLNQVEFSILQKISLKNDSSEIIWKSNENYKENFIDFIDIENNEILVSRESNYEYPNLFIINIVTGQEKNLTNYQNLHKNFDKIKNQVLRYKRSDGVSLSAEIFLPETFRIGDPPLPTLIWAYPKEYKDKSSAENKSQSWNKYFKINWDSHYPLALKGYAIIINASFPVLGDSDNEPNDSFIEQITMNAKSLVEYANNCGYIDPNRIAIGGHSYGAFLAANLMVHTKLFKACIAISGAYNRSLTPFGFQNENRTYWKAQEVYQKLSPFNYVNLLSGKILLMHGELDNNPGTPTLQSERFYQAIIANNGEARLVIFPNEGHTFHSQESILHMMWEIEQLLETL</sequence>
<protein>
    <submittedName>
        <fullName evidence="3">S9 family peptidase</fullName>
    </submittedName>
</protein>
<dbReference type="EMBL" id="BHXQ01000007">
    <property type="protein sequence ID" value="GCC53246.1"/>
    <property type="molecule type" value="Genomic_DNA"/>
</dbReference>
<dbReference type="Gene3D" id="3.40.50.1820">
    <property type="entry name" value="alpha/beta hydrolase"/>
    <property type="match status" value="1"/>
</dbReference>
<keyword evidence="1" id="KW-0378">Hydrolase</keyword>
<accession>A0A401UEB3</accession>
<organism evidence="3 4">
    <name type="scientific">Chryseotalea sanaruensis</name>
    <dbReference type="NCBI Taxonomy" id="2482724"/>
    <lineage>
        <taxon>Bacteria</taxon>
        <taxon>Pseudomonadati</taxon>
        <taxon>Bacteroidota</taxon>
        <taxon>Cytophagia</taxon>
        <taxon>Cytophagales</taxon>
        <taxon>Chryseotaleaceae</taxon>
        <taxon>Chryseotalea</taxon>
    </lineage>
</organism>
<feature type="domain" description="Peptidase S9 prolyl oligopeptidase catalytic" evidence="2">
    <location>
        <begin position="624"/>
        <end position="761"/>
    </location>
</feature>
<gene>
    <name evidence="3" type="ORF">SanaruYs_34890</name>
</gene>
<dbReference type="SUPFAM" id="SSF53474">
    <property type="entry name" value="alpha/beta-Hydrolases"/>
    <property type="match status" value="1"/>
</dbReference>
<proteinExistence type="predicted"/>
<dbReference type="RefSeq" id="WP_127123899.1">
    <property type="nucleotide sequence ID" value="NZ_BHXQ01000007.1"/>
</dbReference>
<reference evidence="3 4" key="1">
    <citation type="submission" date="2018-11" db="EMBL/GenBank/DDBJ databases">
        <title>Chryseotalea sanarue gen. nov., sp., nov., a member of the family Cytophagaceae, isolated from a brackish lake in Hamamatsu Japan.</title>
        <authorList>
            <person name="Maejima Y."/>
            <person name="Iino T."/>
            <person name="Muraguchi Y."/>
            <person name="Fukuda K."/>
            <person name="Ohkuma M."/>
            <person name="Moriuchi R."/>
            <person name="Dohra H."/>
            <person name="Kimbara K."/>
            <person name="Shintani M."/>
        </authorList>
    </citation>
    <scope>NUCLEOTIDE SEQUENCE [LARGE SCALE GENOMIC DNA]</scope>
    <source>
        <strain evidence="3 4">Ys</strain>
    </source>
</reference>
<evidence type="ECO:0000256" key="1">
    <source>
        <dbReference type="ARBA" id="ARBA00022801"/>
    </source>
</evidence>
<dbReference type="SUPFAM" id="SSF82171">
    <property type="entry name" value="DPP6 N-terminal domain-like"/>
    <property type="match status" value="1"/>
</dbReference>
<dbReference type="PANTHER" id="PTHR42776">
    <property type="entry name" value="SERINE PEPTIDASE S9 FAMILY MEMBER"/>
    <property type="match status" value="1"/>
</dbReference>
<dbReference type="InterPro" id="IPR001375">
    <property type="entry name" value="Peptidase_S9_cat"/>
</dbReference>
<dbReference type="OrthoDB" id="6388416at2"/>
<evidence type="ECO:0000313" key="4">
    <source>
        <dbReference type="Proteomes" id="UP000288227"/>
    </source>
</evidence>
<dbReference type="GO" id="GO:0006508">
    <property type="term" value="P:proteolysis"/>
    <property type="evidence" value="ECO:0007669"/>
    <property type="project" value="InterPro"/>
</dbReference>
<name>A0A401UEB3_9BACT</name>
<dbReference type="Pfam" id="PF00326">
    <property type="entry name" value="Peptidase_S9"/>
    <property type="match status" value="1"/>
</dbReference>
<evidence type="ECO:0000313" key="3">
    <source>
        <dbReference type="EMBL" id="GCC53246.1"/>
    </source>
</evidence>
<dbReference type="Proteomes" id="UP000288227">
    <property type="component" value="Unassembled WGS sequence"/>
</dbReference>
<dbReference type="PANTHER" id="PTHR42776:SF28">
    <property type="entry name" value="GLUTAMYL ENDOPEPTIDASE, CHLOROPLASTIC-RELATED"/>
    <property type="match status" value="1"/>
</dbReference>
<keyword evidence="4" id="KW-1185">Reference proteome</keyword>
<dbReference type="GO" id="GO:0004252">
    <property type="term" value="F:serine-type endopeptidase activity"/>
    <property type="evidence" value="ECO:0007669"/>
    <property type="project" value="TreeGrafter"/>
</dbReference>
<evidence type="ECO:0000259" key="2">
    <source>
        <dbReference type="Pfam" id="PF00326"/>
    </source>
</evidence>